<dbReference type="InterPro" id="IPR015943">
    <property type="entry name" value="WD40/YVTN_repeat-like_dom_sf"/>
</dbReference>
<comment type="caution">
    <text evidence="2">The sequence shown here is derived from an EMBL/GenBank/DDBJ whole genome shotgun (WGS) entry which is preliminary data.</text>
</comment>
<dbReference type="RefSeq" id="WP_215759962.1">
    <property type="nucleotide sequence ID" value="NZ_JAHKBE010000025.1"/>
</dbReference>
<evidence type="ECO:0000256" key="1">
    <source>
        <dbReference type="SAM" id="SignalP"/>
    </source>
</evidence>
<dbReference type="EMBL" id="JBBNFP010000025">
    <property type="protein sequence ID" value="MEQ2486871.1"/>
    <property type="molecule type" value="Genomic_DNA"/>
</dbReference>
<reference evidence="2 3" key="1">
    <citation type="submission" date="2024-04" db="EMBL/GenBank/DDBJ databases">
        <title>Human intestinal bacterial collection.</title>
        <authorList>
            <person name="Pauvert C."/>
            <person name="Hitch T.C.A."/>
            <person name="Clavel T."/>
        </authorList>
    </citation>
    <scope>NUCLEOTIDE SEQUENCE [LARGE SCALE GENOMIC DNA]</scope>
    <source>
        <strain evidence="2 3">CLA-AA-H145</strain>
    </source>
</reference>
<dbReference type="SUPFAM" id="SSF75011">
    <property type="entry name" value="3-carboxy-cis,cis-mucoante lactonizing enzyme"/>
    <property type="match status" value="1"/>
</dbReference>
<accession>A0ABV1FR29</accession>
<feature type="signal peptide" evidence="1">
    <location>
        <begin position="1"/>
        <end position="20"/>
    </location>
</feature>
<gene>
    <name evidence="2" type="ORF">AAAT34_07355</name>
</gene>
<dbReference type="Proteomes" id="UP001487296">
    <property type="component" value="Unassembled WGS sequence"/>
</dbReference>
<sequence>MKFRNIYLAVALLATSVAFTACSDDDEWNQTGGGKVEMTSPARAFILNEGTMNHNNSNLIYFDWSTGQVNGSDLFRAQNDRVLGDTGNDILTVDNNKLVVAVNVSNYIALLDGYGVEKSRVSFEPYKNLGQVRSIDEEDGIIYAVSYGGYVSRLRISGNQLVYMDSLRVGDRPEDVVEEDGKLYITLQGQDYTDNRLAIVSNDFKTISYATIMQNPVKVYEEDDKIFITGYGAMYDNPWGVYDPAKGTYTELGQASVIGVGDDVVYTAYCKTNYTTHITTTTLGAYNVKTGQTDANFFKNQPAELASTNVYSISVNPYNHKIYLATSASDYVSDGRVYVFDGNGNYETSFSSYGANPNRIVFLH</sequence>
<dbReference type="Gene3D" id="2.130.10.10">
    <property type="entry name" value="YVTN repeat-like/Quinoprotein amine dehydrogenase"/>
    <property type="match status" value="1"/>
</dbReference>
<feature type="chain" id="PRO_5046907567" description="Lipoprotein" evidence="1">
    <location>
        <begin position="21"/>
        <end position="364"/>
    </location>
</feature>
<dbReference type="PROSITE" id="PS51257">
    <property type="entry name" value="PROKAR_LIPOPROTEIN"/>
    <property type="match status" value="1"/>
</dbReference>
<evidence type="ECO:0000313" key="3">
    <source>
        <dbReference type="Proteomes" id="UP001487296"/>
    </source>
</evidence>
<keyword evidence="3" id="KW-1185">Reference proteome</keyword>
<organism evidence="2 3">
    <name type="scientific">Hallella faecis</name>
    <dbReference type="NCBI Taxonomy" id="2841596"/>
    <lineage>
        <taxon>Bacteria</taxon>
        <taxon>Pseudomonadati</taxon>
        <taxon>Bacteroidota</taxon>
        <taxon>Bacteroidia</taxon>
        <taxon>Bacteroidales</taxon>
        <taxon>Prevotellaceae</taxon>
        <taxon>Hallella</taxon>
    </lineage>
</organism>
<evidence type="ECO:0008006" key="4">
    <source>
        <dbReference type="Google" id="ProtNLM"/>
    </source>
</evidence>
<evidence type="ECO:0000313" key="2">
    <source>
        <dbReference type="EMBL" id="MEQ2486871.1"/>
    </source>
</evidence>
<proteinExistence type="predicted"/>
<keyword evidence="1" id="KW-0732">Signal</keyword>
<name>A0ABV1FR29_9BACT</name>
<protein>
    <recommendedName>
        <fullName evidence="4">Lipoprotein</fullName>
    </recommendedName>
</protein>